<dbReference type="Proteomes" id="UP001165101">
    <property type="component" value="Unassembled WGS sequence"/>
</dbReference>
<keyword evidence="2" id="KW-1185">Reference proteome</keyword>
<protein>
    <submittedName>
        <fullName evidence="1">Unnamed protein product</fullName>
    </submittedName>
</protein>
<organism evidence="1 2">
    <name type="scientific">Candida boidinii</name>
    <name type="common">Yeast</name>
    <dbReference type="NCBI Taxonomy" id="5477"/>
    <lineage>
        <taxon>Eukaryota</taxon>
        <taxon>Fungi</taxon>
        <taxon>Dikarya</taxon>
        <taxon>Ascomycota</taxon>
        <taxon>Saccharomycotina</taxon>
        <taxon>Pichiomycetes</taxon>
        <taxon>Pichiales</taxon>
        <taxon>Pichiaceae</taxon>
        <taxon>Ogataea</taxon>
        <taxon>Ogataea/Candida clade</taxon>
    </lineage>
</organism>
<accession>A0ACB5U6E5</accession>
<reference evidence="1" key="1">
    <citation type="submission" date="2023-04" db="EMBL/GenBank/DDBJ databases">
        <title>Candida boidinii NBRC 1967.</title>
        <authorList>
            <person name="Ichikawa N."/>
            <person name="Sato H."/>
            <person name="Tonouchi N."/>
        </authorList>
    </citation>
    <scope>NUCLEOTIDE SEQUENCE</scope>
    <source>
        <strain evidence="1">NBRC 1967</strain>
    </source>
</reference>
<sequence length="153" mass="17273">MHDNDDTKNRSRVKSYSGISNSIPLSRHNSNRPQSISSLRSMSSSSSSYEEKPLKLKRQSSVSSVSADDFPRGSKNITEDIESSNFKGSRYDTIKTELTTDNANNDTGVTGTLITDDDTLEFLRSRYQDKKLKYFSTQITPSRVSQPELKMQF</sequence>
<name>A0ACB5U6E5_CANBO</name>
<proteinExistence type="predicted"/>
<dbReference type="EMBL" id="BSXV01005566">
    <property type="protein sequence ID" value="GMF02486.1"/>
    <property type="molecule type" value="Genomic_DNA"/>
</dbReference>
<comment type="caution">
    <text evidence="1">The sequence shown here is derived from an EMBL/GenBank/DDBJ whole genome shotgun (WGS) entry which is preliminary data.</text>
</comment>
<evidence type="ECO:0000313" key="2">
    <source>
        <dbReference type="Proteomes" id="UP001165101"/>
    </source>
</evidence>
<evidence type="ECO:0000313" key="1">
    <source>
        <dbReference type="EMBL" id="GMF02486.1"/>
    </source>
</evidence>
<gene>
    <name evidence="1" type="ORF">Cboi01_000611800</name>
</gene>